<reference evidence="1" key="1">
    <citation type="submission" date="2021-01" db="EMBL/GenBank/DDBJ databases">
        <title>Whole genome shotgun sequence of Actinoplanes siamensis NBRC 109076.</title>
        <authorList>
            <person name="Komaki H."/>
            <person name="Tamura T."/>
        </authorList>
    </citation>
    <scope>NUCLEOTIDE SEQUENCE</scope>
    <source>
        <strain evidence="1">NBRC 109076</strain>
    </source>
</reference>
<dbReference type="EMBL" id="BOMW01000071">
    <property type="protein sequence ID" value="GIF08953.1"/>
    <property type="molecule type" value="Genomic_DNA"/>
</dbReference>
<dbReference type="InterPro" id="IPR029083">
    <property type="entry name" value="Imm32"/>
</dbReference>
<dbReference type="AlphaFoldDB" id="A0A919ND27"/>
<gene>
    <name evidence="1" type="ORF">Asi03nite_64910</name>
</gene>
<dbReference type="Pfam" id="PF15566">
    <property type="entry name" value="Imm32"/>
    <property type="match status" value="1"/>
</dbReference>
<comment type="caution">
    <text evidence="1">The sequence shown here is derived from an EMBL/GenBank/DDBJ whole genome shotgun (WGS) entry which is preliminary data.</text>
</comment>
<accession>A0A919ND27</accession>
<dbReference type="Proteomes" id="UP000629619">
    <property type="component" value="Unassembled WGS sequence"/>
</dbReference>
<proteinExistence type="predicted"/>
<sequence length="88" mass="9706">MVQEVTGGPLLVGLRDATTLHVSGGHEYLDILWDALDGVAHLAETADDRGVNRHQHIEHFPGDEHRSPDSIPLVIVADWPQEPISMPR</sequence>
<protein>
    <submittedName>
        <fullName evidence="1">Uncharacterized protein</fullName>
    </submittedName>
</protein>
<evidence type="ECO:0000313" key="1">
    <source>
        <dbReference type="EMBL" id="GIF08953.1"/>
    </source>
</evidence>
<name>A0A919ND27_9ACTN</name>
<keyword evidence="2" id="KW-1185">Reference proteome</keyword>
<organism evidence="1 2">
    <name type="scientific">Actinoplanes siamensis</name>
    <dbReference type="NCBI Taxonomy" id="1223317"/>
    <lineage>
        <taxon>Bacteria</taxon>
        <taxon>Bacillati</taxon>
        <taxon>Actinomycetota</taxon>
        <taxon>Actinomycetes</taxon>
        <taxon>Micromonosporales</taxon>
        <taxon>Micromonosporaceae</taxon>
        <taxon>Actinoplanes</taxon>
    </lineage>
</organism>
<evidence type="ECO:0000313" key="2">
    <source>
        <dbReference type="Proteomes" id="UP000629619"/>
    </source>
</evidence>